<feature type="compositionally biased region" description="Polar residues" evidence="1">
    <location>
        <begin position="207"/>
        <end position="238"/>
    </location>
</feature>
<accession>A0AAV2M8T2</accession>
<keyword evidence="4" id="KW-1185">Reference proteome</keyword>
<feature type="compositionally biased region" description="Low complexity" evidence="1">
    <location>
        <begin position="132"/>
        <end position="145"/>
    </location>
</feature>
<dbReference type="GO" id="GO:0005667">
    <property type="term" value="C:transcription regulator complex"/>
    <property type="evidence" value="ECO:0007669"/>
    <property type="project" value="TreeGrafter"/>
</dbReference>
<proteinExistence type="predicted"/>
<organism evidence="3 4">
    <name type="scientific">Knipowitschia caucasica</name>
    <name type="common">Caucasian dwarf goby</name>
    <name type="synonym">Pomatoschistus caucasicus</name>
    <dbReference type="NCBI Taxonomy" id="637954"/>
    <lineage>
        <taxon>Eukaryota</taxon>
        <taxon>Metazoa</taxon>
        <taxon>Chordata</taxon>
        <taxon>Craniata</taxon>
        <taxon>Vertebrata</taxon>
        <taxon>Euteleostomi</taxon>
        <taxon>Actinopterygii</taxon>
        <taxon>Neopterygii</taxon>
        <taxon>Teleostei</taxon>
        <taxon>Neoteleostei</taxon>
        <taxon>Acanthomorphata</taxon>
        <taxon>Gobiaria</taxon>
        <taxon>Gobiiformes</taxon>
        <taxon>Gobioidei</taxon>
        <taxon>Gobiidae</taxon>
        <taxon>Gobiinae</taxon>
        <taxon>Knipowitschia</taxon>
    </lineage>
</organism>
<dbReference type="SUPFAM" id="SSF49417">
    <property type="entry name" value="p53-like transcription factors"/>
    <property type="match status" value="1"/>
</dbReference>
<sequence>MDAPGLSEHPHQDINEQELDFSDLFLCHHDDDLHGLLPNSHPPMLEVDCPSIRHYSSPPEPGQDPTAAHRTHQEPTADLHTHFISPGLSSRSSLIPAPSPRIEITPSGDSLSSHPHTQPQGPTALGVYRECSSPGSSNSSTGWPSENCSPLVSPCASPCNSGGYSLSALDLCPGLRAFHTSSTHSTPGGSPHSNVPYETFLLPHQPTVPTKLSQPHQRSRSLSPQGKRSYHQLHSCTGPTPAKQRSRSPSPSPVPSPNEPQRSHYLHQHHSPTPVLSGLLSGLNAAGKVQQPEKDVRAEVTSEAFYIIPNVWPAPTHHGAFSVSMAALPSLEWQLPSEVGQYKLQIQQQPRAFHRAHYETEGSRGAVKTASGGHPQVQLLGYHGSSSLRLQVFIGTADERQMKPHSFYQVHRVTGKTASSSRCEESAVYGTKVLEIPLEPKNNMRVM</sequence>
<dbReference type="GO" id="GO:0000978">
    <property type="term" value="F:RNA polymerase II cis-regulatory region sequence-specific DNA binding"/>
    <property type="evidence" value="ECO:0007669"/>
    <property type="project" value="TreeGrafter"/>
</dbReference>
<dbReference type="Pfam" id="PF00554">
    <property type="entry name" value="RHD_DNA_bind"/>
    <property type="match status" value="1"/>
</dbReference>
<feature type="compositionally biased region" description="Polar residues" evidence="1">
    <location>
        <begin position="107"/>
        <end position="121"/>
    </location>
</feature>
<evidence type="ECO:0000313" key="3">
    <source>
        <dbReference type="EMBL" id="CAL1609571.1"/>
    </source>
</evidence>
<evidence type="ECO:0000313" key="4">
    <source>
        <dbReference type="Proteomes" id="UP001497482"/>
    </source>
</evidence>
<feature type="compositionally biased region" description="Basic and acidic residues" evidence="1">
    <location>
        <begin position="71"/>
        <end position="81"/>
    </location>
</feature>
<dbReference type="Gene3D" id="2.60.40.340">
    <property type="entry name" value="Rel homology domain (RHD), DNA-binding domain"/>
    <property type="match status" value="1"/>
</dbReference>
<feature type="region of interest" description="Disordered" evidence="1">
    <location>
        <begin position="205"/>
        <end position="279"/>
    </location>
</feature>
<dbReference type="InterPro" id="IPR008967">
    <property type="entry name" value="p53-like_TF_DNA-bd_sf"/>
</dbReference>
<dbReference type="PROSITE" id="PS50254">
    <property type="entry name" value="REL_2"/>
    <property type="match status" value="1"/>
</dbReference>
<dbReference type="GO" id="GO:0000981">
    <property type="term" value="F:DNA-binding transcription factor activity, RNA polymerase II-specific"/>
    <property type="evidence" value="ECO:0007669"/>
    <property type="project" value="TreeGrafter"/>
</dbReference>
<dbReference type="InterPro" id="IPR008366">
    <property type="entry name" value="NFAT"/>
</dbReference>
<dbReference type="InterPro" id="IPR037059">
    <property type="entry name" value="RHD_DNA_bind_dom_sf"/>
</dbReference>
<dbReference type="InterPro" id="IPR011539">
    <property type="entry name" value="RHD_DNA_bind_dom"/>
</dbReference>
<name>A0AAV2M8T2_KNICA</name>
<dbReference type="AlphaFoldDB" id="A0AAV2M8T2"/>
<dbReference type="Proteomes" id="UP001497482">
    <property type="component" value="Chromosome 6"/>
</dbReference>
<protein>
    <recommendedName>
        <fullName evidence="2">RHD domain-containing protein</fullName>
    </recommendedName>
</protein>
<evidence type="ECO:0000259" key="2">
    <source>
        <dbReference type="PROSITE" id="PS50254"/>
    </source>
</evidence>
<dbReference type="PANTHER" id="PTHR12533">
    <property type="entry name" value="NFAT"/>
    <property type="match status" value="1"/>
</dbReference>
<gene>
    <name evidence="3" type="ORF">KC01_LOCUS36282</name>
</gene>
<dbReference type="PANTHER" id="PTHR12533:SF4">
    <property type="entry name" value="NUCLEAR FACTOR OF ACTIVATED T-CELLS, CYTOPLASMIC 2"/>
    <property type="match status" value="1"/>
</dbReference>
<dbReference type="EMBL" id="OZ035828">
    <property type="protein sequence ID" value="CAL1609571.1"/>
    <property type="molecule type" value="Genomic_DNA"/>
</dbReference>
<evidence type="ECO:0000256" key="1">
    <source>
        <dbReference type="SAM" id="MobiDB-lite"/>
    </source>
</evidence>
<dbReference type="GO" id="GO:0033173">
    <property type="term" value="P:calcineurin-NFAT signaling cascade"/>
    <property type="evidence" value="ECO:0007669"/>
    <property type="project" value="TreeGrafter"/>
</dbReference>
<reference evidence="3 4" key="1">
    <citation type="submission" date="2024-04" db="EMBL/GenBank/DDBJ databases">
        <authorList>
            <person name="Waldvogel A.-M."/>
            <person name="Schoenle A."/>
        </authorList>
    </citation>
    <scope>NUCLEOTIDE SEQUENCE [LARGE SCALE GENOMIC DNA]</scope>
</reference>
<feature type="region of interest" description="Disordered" evidence="1">
    <location>
        <begin position="48"/>
        <end position="147"/>
    </location>
</feature>
<feature type="domain" description="RHD" evidence="2">
    <location>
        <begin position="326"/>
        <end position="447"/>
    </location>
</feature>